<dbReference type="SUPFAM" id="SSF55874">
    <property type="entry name" value="ATPase domain of HSP90 chaperone/DNA topoisomerase II/histidine kinase"/>
    <property type="match status" value="1"/>
</dbReference>
<dbReference type="InterPro" id="IPR052162">
    <property type="entry name" value="Sensor_kinase/Photoreceptor"/>
</dbReference>
<dbReference type="EC" id="2.7.13.3" evidence="2"/>
<dbReference type="InterPro" id="IPR013655">
    <property type="entry name" value="PAS_fold_3"/>
</dbReference>
<dbReference type="SMART" id="SM00387">
    <property type="entry name" value="HATPase_c"/>
    <property type="match status" value="1"/>
</dbReference>
<dbReference type="InterPro" id="IPR003594">
    <property type="entry name" value="HATPase_dom"/>
</dbReference>
<evidence type="ECO:0000256" key="2">
    <source>
        <dbReference type="ARBA" id="ARBA00012438"/>
    </source>
</evidence>
<feature type="region of interest" description="Disordered" evidence="6">
    <location>
        <begin position="1"/>
        <end position="24"/>
    </location>
</feature>
<keyword evidence="11" id="KW-1185">Reference proteome</keyword>
<proteinExistence type="predicted"/>
<dbReference type="PROSITE" id="PS50109">
    <property type="entry name" value="HIS_KIN"/>
    <property type="match status" value="1"/>
</dbReference>
<dbReference type="Proteomes" id="UP001597075">
    <property type="component" value="Unassembled WGS sequence"/>
</dbReference>
<evidence type="ECO:0000256" key="5">
    <source>
        <dbReference type="ARBA" id="ARBA00022777"/>
    </source>
</evidence>
<dbReference type="NCBIfam" id="TIGR00229">
    <property type="entry name" value="sensory_box"/>
    <property type="match status" value="2"/>
</dbReference>
<dbReference type="GO" id="GO:0004673">
    <property type="term" value="F:protein histidine kinase activity"/>
    <property type="evidence" value="ECO:0007669"/>
    <property type="project" value="UniProtKB-EC"/>
</dbReference>
<dbReference type="CDD" id="cd00130">
    <property type="entry name" value="PAS"/>
    <property type="match status" value="2"/>
</dbReference>
<evidence type="ECO:0000313" key="11">
    <source>
        <dbReference type="Proteomes" id="UP001597075"/>
    </source>
</evidence>
<name>A0ABD6CWE6_9EURY</name>
<dbReference type="SMART" id="SM00091">
    <property type="entry name" value="PAS"/>
    <property type="match status" value="1"/>
</dbReference>
<dbReference type="AlphaFoldDB" id="A0ABD6CWE6"/>
<evidence type="ECO:0000256" key="6">
    <source>
        <dbReference type="SAM" id="MobiDB-lite"/>
    </source>
</evidence>
<dbReference type="Gene3D" id="2.10.70.100">
    <property type="match status" value="1"/>
</dbReference>
<keyword evidence="3" id="KW-0597">Phosphoprotein</keyword>
<dbReference type="PROSITE" id="PS50112">
    <property type="entry name" value="PAS"/>
    <property type="match status" value="1"/>
</dbReference>
<evidence type="ECO:0000256" key="4">
    <source>
        <dbReference type="ARBA" id="ARBA00022679"/>
    </source>
</evidence>
<feature type="domain" description="PAC" evidence="9">
    <location>
        <begin position="99"/>
        <end position="154"/>
    </location>
</feature>
<dbReference type="InterPro" id="IPR001610">
    <property type="entry name" value="PAC"/>
</dbReference>
<dbReference type="InterPro" id="IPR000014">
    <property type="entry name" value="PAS"/>
</dbReference>
<dbReference type="PRINTS" id="PR00344">
    <property type="entry name" value="BCTRLSENSOR"/>
</dbReference>
<evidence type="ECO:0000259" key="7">
    <source>
        <dbReference type="PROSITE" id="PS50109"/>
    </source>
</evidence>
<dbReference type="PROSITE" id="PS50113">
    <property type="entry name" value="PAC"/>
    <property type="match status" value="2"/>
</dbReference>
<dbReference type="InterPro" id="IPR004358">
    <property type="entry name" value="Sig_transdc_His_kin-like_C"/>
</dbReference>
<keyword evidence="5" id="KW-0418">Kinase</keyword>
<gene>
    <name evidence="10" type="ORF">ACFSBJ_04305</name>
</gene>
<dbReference type="EMBL" id="JBHUDL010000006">
    <property type="protein sequence ID" value="MFD1632956.1"/>
    <property type="molecule type" value="Genomic_DNA"/>
</dbReference>
<dbReference type="InterPro" id="IPR036890">
    <property type="entry name" value="HATPase_C_sf"/>
</dbReference>
<dbReference type="SUPFAM" id="SSF55785">
    <property type="entry name" value="PYP-like sensor domain (PAS domain)"/>
    <property type="match status" value="2"/>
</dbReference>
<organism evidence="10 11">
    <name type="scientific">Haloplanus ruber</name>
    <dbReference type="NCBI Taxonomy" id="869892"/>
    <lineage>
        <taxon>Archaea</taxon>
        <taxon>Methanobacteriati</taxon>
        <taxon>Methanobacteriota</taxon>
        <taxon>Stenosarchaea group</taxon>
        <taxon>Halobacteria</taxon>
        <taxon>Halobacteriales</taxon>
        <taxon>Haloferacaceae</taxon>
        <taxon>Haloplanus</taxon>
    </lineage>
</organism>
<evidence type="ECO:0000313" key="10">
    <source>
        <dbReference type="EMBL" id="MFD1632956.1"/>
    </source>
</evidence>
<dbReference type="InterPro" id="IPR000700">
    <property type="entry name" value="PAS-assoc_C"/>
</dbReference>
<sequence>MSDGDRDPHTEPDGDTGGRTDVSGRELDPAWFKQAVEAAGHAIFITDFEGRIVYVNPAFEVVTGYEAADAVGRSPDMLNSGHHDPDYFSDLWETIVTGQVWQEEIVNRRANGESYIANQTIAPIADERDGSITHFVAIQTDITARKEHERALERSRDLSARTEETADVGGWELDIEAAELRWTAGTRRIHGVDSSYELSLDDALGFYHPTDRDRIRQLVERALDWGLPYDVEAQLVTADGTTRIVRTTCQPVGEGEATVLRGTIQDITERKARRQQLMVLNRVLRHNLRNGLNVVVGNAERVSMTLDAIEDAVDDASLPMSLEKTRADLQDIVSAAEELLDTSERARQFDDLYQHIRDVRPVEIRPLLETVAAGYREECPAATLRVEGPNPVVLANRHAVRIALEELVDNAIRHSTGAPEVTLRVSEGDDGALRISVADRGTGMPEMEREVIESGEERPLKHGSGLGLWLVKWLVTPLGGTMTIDSNDPEGTVVSMIFPAAKWRPEAEGPAPPDART</sequence>
<evidence type="ECO:0000259" key="8">
    <source>
        <dbReference type="PROSITE" id="PS50112"/>
    </source>
</evidence>
<dbReference type="RefSeq" id="WP_256406752.1">
    <property type="nucleotide sequence ID" value="NZ_CP187151.1"/>
</dbReference>
<keyword evidence="4" id="KW-0808">Transferase</keyword>
<dbReference type="SMART" id="SM00086">
    <property type="entry name" value="PAC"/>
    <property type="match status" value="2"/>
</dbReference>
<evidence type="ECO:0000256" key="3">
    <source>
        <dbReference type="ARBA" id="ARBA00022553"/>
    </source>
</evidence>
<feature type="domain" description="PAC" evidence="9">
    <location>
        <begin position="229"/>
        <end position="279"/>
    </location>
</feature>
<comment type="catalytic activity">
    <reaction evidence="1">
        <text>ATP + protein L-histidine = ADP + protein N-phospho-L-histidine.</text>
        <dbReference type="EC" id="2.7.13.3"/>
    </reaction>
</comment>
<dbReference type="Pfam" id="PF02518">
    <property type="entry name" value="HATPase_c"/>
    <property type="match status" value="1"/>
</dbReference>
<feature type="domain" description="PAS" evidence="8">
    <location>
        <begin position="28"/>
        <end position="74"/>
    </location>
</feature>
<feature type="domain" description="Histidine kinase" evidence="7">
    <location>
        <begin position="283"/>
        <end position="502"/>
    </location>
</feature>
<evidence type="ECO:0000259" key="9">
    <source>
        <dbReference type="PROSITE" id="PS50113"/>
    </source>
</evidence>
<dbReference type="Gene3D" id="3.30.565.10">
    <property type="entry name" value="Histidine kinase-like ATPase, C-terminal domain"/>
    <property type="match status" value="1"/>
</dbReference>
<dbReference type="Pfam" id="PF13426">
    <property type="entry name" value="PAS_9"/>
    <property type="match status" value="1"/>
</dbReference>
<protein>
    <recommendedName>
        <fullName evidence="2">histidine kinase</fullName>
        <ecNumber evidence="2">2.7.13.3</ecNumber>
    </recommendedName>
</protein>
<comment type="caution">
    <text evidence="10">The sequence shown here is derived from an EMBL/GenBank/DDBJ whole genome shotgun (WGS) entry which is preliminary data.</text>
</comment>
<evidence type="ECO:0000256" key="1">
    <source>
        <dbReference type="ARBA" id="ARBA00000085"/>
    </source>
</evidence>
<dbReference type="Gene3D" id="3.30.450.20">
    <property type="entry name" value="PAS domain"/>
    <property type="match status" value="2"/>
</dbReference>
<reference evidence="10 11" key="1">
    <citation type="journal article" date="2019" name="Int. J. Syst. Evol. Microbiol.">
        <title>The Global Catalogue of Microorganisms (GCM) 10K type strain sequencing project: providing services to taxonomists for standard genome sequencing and annotation.</title>
        <authorList>
            <consortium name="The Broad Institute Genomics Platform"/>
            <consortium name="The Broad Institute Genome Sequencing Center for Infectious Disease"/>
            <person name="Wu L."/>
            <person name="Ma J."/>
        </authorList>
    </citation>
    <scope>NUCLEOTIDE SEQUENCE [LARGE SCALE GENOMIC DNA]</scope>
    <source>
        <strain evidence="10 11">CGMCC 1.10594</strain>
    </source>
</reference>
<dbReference type="Pfam" id="PF08447">
    <property type="entry name" value="PAS_3"/>
    <property type="match status" value="1"/>
</dbReference>
<dbReference type="PANTHER" id="PTHR43304">
    <property type="entry name" value="PHYTOCHROME-LIKE PROTEIN CPH1"/>
    <property type="match status" value="1"/>
</dbReference>
<dbReference type="InterPro" id="IPR005467">
    <property type="entry name" value="His_kinase_dom"/>
</dbReference>
<accession>A0ABD6CWE6</accession>
<dbReference type="PANTHER" id="PTHR43304:SF1">
    <property type="entry name" value="PAC DOMAIN-CONTAINING PROTEIN"/>
    <property type="match status" value="1"/>
</dbReference>
<dbReference type="InterPro" id="IPR035965">
    <property type="entry name" value="PAS-like_dom_sf"/>
</dbReference>